<feature type="transmembrane region" description="Helical" evidence="6">
    <location>
        <begin position="383"/>
        <end position="408"/>
    </location>
</feature>
<keyword evidence="2 6" id="KW-0812">Transmembrane</keyword>
<feature type="domain" description="Mechanosensitive ion channel MscS" evidence="7">
    <location>
        <begin position="401"/>
        <end position="439"/>
    </location>
</feature>
<dbReference type="InterPro" id="IPR023408">
    <property type="entry name" value="MscS_beta-dom_sf"/>
</dbReference>
<comment type="subcellular location">
    <subcellularLocation>
        <location evidence="1">Membrane</location>
    </subcellularLocation>
</comment>
<keyword evidence="3 6" id="KW-1133">Transmembrane helix</keyword>
<dbReference type="SUPFAM" id="SSF50182">
    <property type="entry name" value="Sm-like ribonucleoproteins"/>
    <property type="match status" value="1"/>
</dbReference>
<evidence type="ECO:0000256" key="5">
    <source>
        <dbReference type="SAM" id="Coils"/>
    </source>
</evidence>
<protein>
    <submittedName>
        <fullName evidence="8">MscS Mechanosensitive ion channel</fullName>
    </submittedName>
</protein>
<keyword evidence="4 6" id="KW-0472">Membrane</keyword>
<sequence length="583" mass="64151">MLKSARNIALVFLLLLILAAVVGYFQTSPTDALAPKKPGRVPDQPQIVDQSPLQAARVCARTATTSDEVDYATESIRLADRSVDLAFSMALRDADLNPPPESPEVKKIDARITKLDAQLATDKEIVKGFSDMLAKPDNGADQDEIAEQVETAKAQQAVTEDELDEAKQALLRAGGDRQTRIQQMRDEYQAVQQDNAGVPDAAKNASFSVPGNLIGQVSSWRSLQDRLTKLREAQDRALGRVQDLTRKHDQLQQQISQAPTSLGSHTEALATLKRQAIERQMLADYNKRIEAEQKLAQEFGDWGGLILSYRQRATHALVLSLIWILLIVLAVVFAEGLVTHFYHESDRRKAGTMQMALRFTLQVGGALLILLVIFGPPSQLSTVIALAGAGLTVVMKDFIVAFFGWFVLMGRNGIRVGDWVEINGIGGEVVEIGILRTVILETGNWSDPGHPTGRKVAFVNSFAIEGHYFNFSTTGQWLWDEMQLLVPADKDPYRVSEDVRNIVSEATAPDVAMAQQEWERATRGAGGLKAFSAAPAIDIRSTGSGVSIVIRYITRANVRYELRTKLNHAIVELFHGHAEVTKP</sequence>
<dbReference type="EMBL" id="CP000360">
    <property type="protein sequence ID" value="ABF43008.1"/>
    <property type="molecule type" value="Genomic_DNA"/>
</dbReference>
<dbReference type="AlphaFoldDB" id="Q1IJE2"/>
<dbReference type="PANTHER" id="PTHR30566:SF5">
    <property type="entry name" value="MECHANOSENSITIVE ION CHANNEL PROTEIN 1, MITOCHONDRIAL-RELATED"/>
    <property type="match status" value="1"/>
</dbReference>
<dbReference type="eggNOG" id="COG4372">
    <property type="taxonomic scope" value="Bacteria"/>
</dbReference>
<accession>Q1IJE2</accession>
<keyword evidence="9" id="KW-1185">Reference proteome</keyword>
<proteinExistence type="predicted"/>
<evidence type="ECO:0000313" key="9">
    <source>
        <dbReference type="Proteomes" id="UP000002432"/>
    </source>
</evidence>
<evidence type="ECO:0000256" key="6">
    <source>
        <dbReference type="SAM" id="Phobius"/>
    </source>
</evidence>
<dbReference type="Pfam" id="PF00924">
    <property type="entry name" value="MS_channel_2nd"/>
    <property type="match status" value="1"/>
</dbReference>
<feature type="transmembrane region" description="Helical" evidence="6">
    <location>
        <begin position="316"/>
        <end position="338"/>
    </location>
</feature>
<dbReference type="HOGENOM" id="CLU_450493_0_0_0"/>
<dbReference type="InterPro" id="IPR006685">
    <property type="entry name" value="MscS_channel_2nd"/>
</dbReference>
<name>Q1IJE2_KORVE</name>
<dbReference type="eggNOG" id="COG0668">
    <property type="taxonomic scope" value="Bacteria"/>
</dbReference>
<dbReference type="Gene3D" id="2.30.30.60">
    <property type="match status" value="1"/>
</dbReference>
<evidence type="ECO:0000256" key="3">
    <source>
        <dbReference type="ARBA" id="ARBA00022989"/>
    </source>
</evidence>
<organism evidence="8 9">
    <name type="scientific">Koribacter versatilis (strain Ellin345)</name>
    <dbReference type="NCBI Taxonomy" id="204669"/>
    <lineage>
        <taxon>Bacteria</taxon>
        <taxon>Pseudomonadati</taxon>
        <taxon>Acidobacteriota</taxon>
        <taxon>Terriglobia</taxon>
        <taxon>Terriglobales</taxon>
        <taxon>Candidatus Korobacteraceae</taxon>
        <taxon>Candidatus Korobacter</taxon>
    </lineage>
</organism>
<evidence type="ECO:0000256" key="1">
    <source>
        <dbReference type="ARBA" id="ARBA00004370"/>
    </source>
</evidence>
<dbReference type="STRING" id="204669.Acid345_4008"/>
<gene>
    <name evidence="8" type="ordered locus">Acid345_4008</name>
</gene>
<dbReference type="GO" id="GO:0008381">
    <property type="term" value="F:mechanosensitive monoatomic ion channel activity"/>
    <property type="evidence" value="ECO:0007669"/>
    <property type="project" value="UniProtKB-ARBA"/>
</dbReference>
<feature type="transmembrane region" description="Helical" evidence="6">
    <location>
        <begin position="359"/>
        <end position="377"/>
    </location>
</feature>
<dbReference type="EnsemblBacteria" id="ABF43008">
    <property type="protein sequence ID" value="ABF43008"/>
    <property type="gene ID" value="Acid345_4008"/>
</dbReference>
<evidence type="ECO:0000313" key="8">
    <source>
        <dbReference type="EMBL" id="ABF43008.1"/>
    </source>
</evidence>
<evidence type="ECO:0000256" key="2">
    <source>
        <dbReference type="ARBA" id="ARBA00022692"/>
    </source>
</evidence>
<dbReference type="OrthoDB" id="9809206at2"/>
<dbReference type="RefSeq" id="WP_011524807.1">
    <property type="nucleotide sequence ID" value="NC_008009.1"/>
</dbReference>
<dbReference type="KEGG" id="aba:Acid345_4008"/>
<evidence type="ECO:0000259" key="7">
    <source>
        <dbReference type="Pfam" id="PF00924"/>
    </source>
</evidence>
<reference evidence="8 9" key="1">
    <citation type="journal article" date="2009" name="Appl. Environ. Microbiol.">
        <title>Three genomes from the phylum Acidobacteria provide insight into the lifestyles of these microorganisms in soils.</title>
        <authorList>
            <person name="Ward N.L."/>
            <person name="Challacombe J.F."/>
            <person name="Janssen P.H."/>
            <person name="Henrissat B."/>
            <person name="Coutinho P.M."/>
            <person name="Wu M."/>
            <person name="Xie G."/>
            <person name="Haft D.H."/>
            <person name="Sait M."/>
            <person name="Badger J."/>
            <person name="Barabote R.D."/>
            <person name="Bradley B."/>
            <person name="Brettin T.S."/>
            <person name="Brinkac L.M."/>
            <person name="Bruce D."/>
            <person name="Creasy T."/>
            <person name="Daugherty S.C."/>
            <person name="Davidsen T.M."/>
            <person name="DeBoy R.T."/>
            <person name="Detter J.C."/>
            <person name="Dodson R.J."/>
            <person name="Durkin A.S."/>
            <person name="Ganapathy A."/>
            <person name="Gwinn-Giglio M."/>
            <person name="Han C.S."/>
            <person name="Khouri H."/>
            <person name="Kiss H."/>
            <person name="Kothari S.P."/>
            <person name="Madupu R."/>
            <person name="Nelson K.E."/>
            <person name="Nelson W.C."/>
            <person name="Paulsen I."/>
            <person name="Penn K."/>
            <person name="Ren Q."/>
            <person name="Rosovitz M.J."/>
            <person name="Selengut J.D."/>
            <person name="Shrivastava S."/>
            <person name="Sullivan S.A."/>
            <person name="Tapia R."/>
            <person name="Thompson L.S."/>
            <person name="Watkins K.L."/>
            <person name="Yang Q."/>
            <person name="Yu C."/>
            <person name="Zafar N."/>
            <person name="Zhou L."/>
            <person name="Kuske C.R."/>
        </authorList>
    </citation>
    <scope>NUCLEOTIDE SEQUENCE [LARGE SCALE GENOMIC DNA]</scope>
    <source>
        <strain evidence="8 9">Ellin345</strain>
    </source>
</reference>
<dbReference type="GO" id="GO:0016020">
    <property type="term" value="C:membrane"/>
    <property type="evidence" value="ECO:0007669"/>
    <property type="project" value="UniProtKB-SubCell"/>
</dbReference>
<dbReference type="InterPro" id="IPR010920">
    <property type="entry name" value="LSM_dom_sf"/>
</dbReference>
<evidence type="ECO:0000256" key="4">
    <source>
        <dbReference type="ARBA" id="ARBA00023136"/>
    </source>
</evidence>
<dbReference type="Proteomes" id="UP000002432">
    <property type="component" value="Chromosome"/>
</dbReference>
<dbReference type="PANTHER" id="PTHR30566">
    <property type="entry name" value="YNAI-RELATED MECHANOSENSITIVE ION CHANNEL"/>
    <property type="match status" value="1"/>
</dbReference>
<feature type="coiled-coil region" evidence="5">
    <location>
        <begin position="227"/>
        <end position="254"/>
    </location>
</feature>
<keyword evidence="5" id="KW-0175">Coiled coil</keyword>